<evidence type="ECO:0000256" key="3">
    <source>
        <dbReference type="ARBA" id="ARBA00022801"/>
    </source>
</evidence>
<dbReference type="Gene3D" id="3.40.50.1820">
    <property type="entry name" value="alpha/beta hydrolase"/>
    <property type="match status" value="1"/>
</dbReference>
<dbReference type="GO" id="GO:0016787">
    <property type="term" value="F:hydrolase activity"/>
    <property type="evidence" value="ECO:0007669"/>
    <property type="project" value="UniProtKB-KW"/>
</dbReference>
<keyword evidence="3" id="KW-0378">Hydrolase</keyword>
<dbReference type="InterPro" id="IPR000073">
    <property type="entry name" value="AB_hydrolase_1"/>
</dbReference>
<organism evidence="5">
    <name type="scientific">freshwater metagenome</name>
    <dbReference type="NCBI Taxonomy" id="449393"/>
    <lineage>
        <taxon>unclassified sequences</taxon>
        <taxon>metagenomes</taxon>
        <taxon>ecological metagenomes</taxon>
    </lineage>
</organism>
<evidence type="ECO:0000313" key="5">
    <source>
        <dbReference type="EMBL" id="CAB4954614.1"/>
    </source>
</evidence>
<name>A0A6J7KLC5_9ZZZZ</name>
<dbReference type="InterPro" id="IPR051601">
    <property type="entry name" value="Serine_prot/Carboxylest_S33"/>
</dbReference>
<dbReference type="PANTHER" id="PTHR43248:SF29">
    <property type="entry name" value="TRIPEPTIDYL AMINOPEPTIDASE"/>
    <property type="match status" value="1"/>
</dbReference>
<keyword evidence="2" id="KW-0732">Signal</keyword>
<dbReference type="PANTHER" id="PTHR43248">
    <property type="entry name" value="2-SUCCINYL-6-HYDROXY-2,4-CYCLOHEXADIENE-1-CARBOXYLATE SYNTHASE"/>
    <property type="match status" value="1"/>
</dbReference>
<sequence length="454" mass="48282">MKVGLRASDNPRAKGAKVINLELFRAKAAESSKRIGVLLINPGGPGGSGFDAARSLATALPATIRNHFDIVGWDPRGTGRSTHIQCGDRLDYLFNVDTAPDSATERRALERVSKRFAETCAKKSGDLLSNVSSFDTVRDMESIRSALHEKKINFLGYSYGTFLGALYARDYPKRVRSMVLDGAVDPSLSPEASLIEQAQGLGRSLKLFFNWCDSSNNCAIGARRASRGYEALRLAIDKRPLRLKNRVFGPTQFDLAVSSFLYSGEAGYEYLAAGLEELLNGDPATLLESADAYVGRSSSGNYDGSWSAFLAVNCLDGPSLGNEVELAAASNRAGIAAKDFGAASVGLGYPCAAWGAKALLGDAQPISAKNAPPIVIIGTRDDPITPVTWAEGLAAQLGNGHLVVAPGAQHTSYPSRDGCLDPIINSYFVRLRVPPDQAACPAPQVVIAKGFPVI</sequence>
<evidence type="ECO:0000259" key="4">
    <source>
        <dbReference type="Pfam" id="PF00561"/>
    </source>
</evidence>
<gene>
    <name evidence="5" type="ORF">UFOPK3789_00903</name>
</gene>
<dbReference type="InterPro" id="IPR029058">
    <property type="entry name" value="AB_hydrolase_fold"/>
</dbReference>
<feature type="domain" description="AB hydrolase-1" evidence="4">
    <location>
        <begin position="37"/>
        <end position="413"/>
    </location>
</feature>
<protein>
    <submittedName>
        <fullName evidence="5">Unannotated protein</fullName>
    </submittedName>
</protein>
<evidence type="ECO:0000256" key="1">
    <source>
        <dbReference type="ARBA" id="ARBA00010088"/>
    </source>
</evidence>
<evidence type="ECO:0000256" key="2">
    <source>
        <dbReference type="ARBA" id="ARBA00022729"/>
    </source>
</evidence>
<dbReference type="AlphaFoldDB" id="A0A6J7KLC5"/>
<dbReference type="Pfam" id="PF00561">
    <property type="entry name" value="Abhydrolase_1"/>
    <property type="match status" value="1"/>
</dbReference>
<proteinExistence type="inferred from homology"/>
<comment type="similarity">
    <text evidence="1">Belongs to the peptidase S33 family.</text>
</comment>
<accession>A0A6J7KLC5</accession>
<dbReference type="EMBL" id="CAFBNL010000047">
    <property type="protein sequence ID" value="CAB4954614.1"/>
    <property type="molecule type" value="Genomic_DNA"/>
</dbReference>
<dbReference type="SUPFAM" id="SSF53474">
    <property type="entry name" value="alpha/beta-Hydrolases"/>
    <property type="match status" value="1"/>
</dbReference>
<reference evidence="5" key="1">
    <citation type="submission" date="2020-05" db="EMBL/GenBank/DDBJ databases">
        <authorList>
            <person name="Chiriac C."/>
            <person name="Salcher M."/>
            <person name="Ghai R."/>
            <person name="Kavagutti S V."/>
        </authorList>
    </citation>
    <scope>NUCLEOTIDE SEQUENCE</scope>
</reference>